<proteinExistence type="predicted"/>
<dbReference type="SUPFAM" id="SSF52540">
    <property type="entry name" value="P-loop containing nucleoside triphosphate hydrolases"/>
    <property type="match status" value="1"/>
</dbReference>
<dbReference type="PANTHER" id="PTHR47960">
    <property type="entry name" value="DEAD-BOX ATP-DEPENDENT RNA HELICASE 50"/>
    <property type="match status" value="1"/>
</dbReference>
<dbReference type="CDD" id="cd18787">
    <property type="entry name" value="SF2_C_DEAD"/>
    <property type="match status" value="1"/>
</dbReference>
<dbReference type="InterPro" id="IPR001650">
    <property type="entry name" value="Helicase_C-like"/>
</dbReference>
<evidence type="ECO:0000256" key="5">
    <source>
        <dbReference type="ARBA" id="ARBA00022840"/>
    </source>
</evidence>
<feature type="domain" description="Helicase ATP-binding" evidence="8">
    <location>
        <begin position="172"/>
        <end position="360"/>
    </location>
</feature>
<evidence type="ECO:0000256" key="2">
    <source>
        <dbReference type="ARBA" id="ARBA00022741"/>
    </source>
</evidence>
<dbReference type="Pfam" id="PF00271">
    <property type="entry name" value="Helicase_C"/>
    <property type="match status" value="1"/>
</dbReference>
<dbReference type="InterPro" id="IPR014001">
    <property type="entry name" value="Helicase_ATP-bd"/>
</dbReference>
<dbReference type="AlphaFoldDB" id="A0AA35JHJ4"/>
<evidence type="ECO:0000256" key="7">
    <source>
        <dbReference type="SAM" id="MobiDB-lite"/>
    </source>
</evidence>
<keyword evidence="3" id="KW-0378">Hydrolase</keyword>
<dbReference type="GO" id="GO:0016787">
    <property type="term" value="F:hydrolase activity"/>
    <property type="evidence" value="ECO:0007669"/>
    <property type="project" value="UniProtKB-KW"/>
</dbReference>
<feature type="region of interest" description="Disordered" evidence="7">
    <location>
        <begin position="44"/>
        <end position="88"/>
    </location>
</feature>
<evidence type="ECO:0000256" key="1">
    <source>
        <dbReference type="ARBA" id="ARBA00012552"/>
    </source>
</evidence>
<dbReference type="GO" id="GO:0003676">
    <property type="term" value="F:nucleic acid binding"/>
    <property type="evidence" value="ECO:0007669"/>
    <property type="project" value="InterPro"/>
</dbReference>
<evidence type="ECO:0000259" key="9">
    <source>
        <dbReference type="PROSITE" id="PS51194"/>
    </source>
</evidence>
<dbReference type="SMART" id="SM00487">
    <property type="entry name" value="DEXDc"/>
    <property type="match status" value="1"/>
</dbReference>
<accession>A0AA35JHJ4</accession>
<protein>
    <recommendedName>
        <fullName evidence="1">RNA helicase</fullName>
        <ecNumber evidence="1">3.6.4.13</ecNumber>
    </recommendedName>
</protein>
<keyword evidence="5" id="KW-0067">ATP-binding</keyword>
<evidence type="ECO:0000259" key="8">
    <source>
        <dbReference type="PROSITE" id="PS51192"/>
    </source>
</evidence>
<dbReference type="InterPro" id="IPR011545">
    <property type="entry name" value="DEAD/DEAH_box_helicase_dom"/>
</dbReference>
<sequence length="582" mass="65019">MASVASQFEAKLISPMALVFRLAALPRWSSPAVVRMGLRSYAGGPRTKHKKFSPQPPVPASNGNKNKKQNKKGKKSGTKAKAKPKPEKAFNFGQYGGLKKDFDVDVNTTGKLIQKISNFDQLFILPSVRDAMKEIISKESLKIQDNTNTKKTSESIIPSPIQTVAIKKISKTLMSPKLQLHAIAAETGSGKTMAYLIPLIDYLKRQELATPELWETLKEKALIRSIILVPTHELVDQVYETVSKTNSSLGLNSFKWDKTTSYHDLLEHIKNRIDILVTTPAKLLNLFNIRMITRPDKILSKVGFVVLDEADTLLDRSWLEETHSAIKKIPNINHLIFCSATIPEEFNKTMERLFPTVVPIMTPRLHKLPFGLDFKVINSSLSPFKGSKIKALAQTLYAISNDDTEPGFEKRCVIFVNEKKDVPEILDALNSKFGHNAVGLTGDDTTEERSEKIMPFLSPPRPISQLASQEPSSDAPLKRLEIPDSNIVIGELKKANSDAIIPKKKSLHVLVATDLMARGLNFKGVRNVVLYDVPKTSIDLIHRVGRTARMKQGGRVFMLTDNRTKSWAKALPKVIKKHQRLS</sequence>
<dbReference type="GO" id="GO:0003724">
    <property type="term" value="F:RNA helicase activity"/>
    <property type="evidence" value="ECO:0007669"/>
    <property type="project" value="UniProtKB-EC"/>
</dbReference>
<dbReference type="SMART" id="SM00490">
    <property type="entry name" value="HELICc"/>
    <property type="match status" value="1"/>
</dbReference>
<evidence type="ECO:0000256" key="4">
    <source>
        <dbReference type="ARBA" id="ARBA00022806"/>
    </source>
</evidence>
<dbReference type="EC" id="3.6.4.13" evidence="1"/>
<dbReference type="Pfam" id="PF00270">
    <property type="entry name" value="DEAD"/>
    <property type="match status" value="1"/>
</dbReference>
<comment type="catalytic activity">
    <reaction evidence="6">
        <text>ATP + H2O = ADP + phosphate + H(+)</text>
        <dbReference type="Rhea" id="RHEA:13065"/>
        <dbReference type="ChEBI" id="CHEBI:15377"/>
        <dbReference type="ChEBI" id="CHEBI:15378"/>
        <dbReference type="ChEBI" id="CHEBI:30616"/>
        <dbReference type="ChEBI" id="CHEBI:43474"/>
        <dbReference type="ChEBI" id="CHEBI:456216"/>
        <dbReference type="EC" id="3.6.4.13"/>
    </reaction>
</comment>
<keyword evidence="4" id="KW-0347">Helicase</keyword>
<evidence type="ECO:0000256" key="6">
    <source>
        <dbReference type="ARBA" id="ARBA00047984"/>
    </source>
</evidence>
<dbReference type="GO" id="GO:0005524">
    <property type="term" value="F:ATP binding"/>
    <property type="evidence" value="ECO:0007669"/>
    <property type="project" value="UniProtKB-KW"/>
</dbReference>
<dbReference type="Proteomes" id="UP001162090">
    <property type="component" value="Chromosome 7"/>
</dbReference>
<evidence type="ECO:0000256" key="3">
    <source>
        <dbReference type="ARBA" id="ARBA00022801"/>
    </source>
</evidence>
<feature type="domain" description="Helicase C-terminal" evidence="9">
    <location>
        <begin position="391"/>
        <end position="582"/>
    </location>
</feature>
<keyword evidence="2" id="KW-0547">Nucleotide-binding</keyword>
<dbReference type="InterPro" id="IPR027417">
    <property type="entry name" value="P-loop_NTPase"/>
</dbReference>
<organism evidence="10 11">
    <name type="scientific">Saccharomyces uvarum</name>
    <name type="common">Yeast</name>
    <name type="synonym">Saccharomyces bayanus var. uvarum</name>
    <dbReference type="NCBI Taxonomy" id="230603"/>
    <lineage>
        <taxon>Eukaryota</taxon>
        <taxon>Fungi</taxon>
        <taxon>Dikarya</taxon>
        <taxon>Ascomycota</taxon>
        <taxon>Saccharomycotina</taxon>
        <taxon>Saccharomycetes</taxon>
        <taxon>Saccharomycetales</taxon>
        <taxon>Saccharomycetaceae</taxon>
        <taxon>Saccharomyces</taxon>
    </lineage>
</organism>
<evidence type="ECO:0000313" key="11">
    <source>
        <dbReference type="Proteomes" id="UP001162090"/>
    </source>
</evidence>
<reference evidence="10" key="1">
    <citation type="submission" date="2022-10" db="EMBL/GenBank/DDBJ databases">
        <authorList>
            <person name="Byrne P K."/>
        </authorList>
    </citation>
    <scope>NUCLEOTIDE SEQUENCE</scope>
    <source>
        <strain evidence="10">CBS7001</strain>
    </source>
</reference>
<dbReference type="PROSITE" id="PS51194">
    <property type="entry name" value="HELICASE_CTER"/>
    <property type="match status" value="1"/>
</dbReference>
<gene>
    <name evidence="10" type="primary">SUVC07G1820</name>
    <name evidence="10" type="ORF">SUVC_07G1820</name>
</gene>
<feature type="compositionally biased region" description="Basic residues" evidence="7">
    <location>
        <begin position="65"/>
        <end position="83"/>
    </location>
</feature>
<name>A0AA35JHJ4_SACUV</name>
<evidence type="ECO:0000313" key="10">
    <source>
        <dbReference type="EMBL" id="CAI4062350.1"/>
    </source>
</evidence>
<dbReference type="EMBL" id="OX365918">
    <property type="protein sequence ID" value="CAI4062350.1"/>
    <property type="molecule type" value="Genomic_DNA"/>
</dbReference>
<dbReference type="PROSITE" id="PS51192">
    <property type="entry name" value="HELICASE_ATP_BIND_1"/>
    <property type="match status" value="1"/>
</dbReference>
<dbReference type="Gene3D" id="3.40.50.300">
    <property type="entry name" value="P-loop containing nucleotide triphosphate hydrolases"/>
    <property type="match status" value="2"/>
</dbReference>